<dbReference type="GO" id="GO:0004497">
    <property type="term" value="F:monooxygenase activity"/>
    <property type="evidence" value="ECO:0007669"/>
    <property type="project" value="InterPro"/>
</dbReference>
<comment type="similarity">
    <text evidence="2">Belongs to the cytochrome P450 family.</text>
</comment>
<accession>A0A7U2F456</accession>
<proteinExistence type="inferred from homology"/>
<dbReference type="OrthoDB" id="10029320at2759"/>
<organism evidence="6 7">
    <name type="scientific">Phaeosphaeria nodorum (strain SN15 / ATCC MYA-4574 / FGSC 10173)</name>
    <name type="common">Glume blotch fungus</name>
    <name type="synonym">Parastagonospora nodorum</name>
    <dbReference type="NCBI Taxonomy" id="321614"/>
    <lineage>
        <taxon>Eukaryota</taxon>
        <taxon>Fungi</taxon>
        <taxon>Dikarya</taxon>
        <taxon>Ascomycota</taxon>
        <taxon>Pezizomycotina</taxon>
        <taxon>Dothideomycetes</taxon>
        <taxon>Pleosporomycetidae</taxon>
        <taxon>Pleosporales</taxon>
        <taxon>Pleosporineae</taxon>
        <taxon>Phaeosphaeriaceae</taxon>
        <taxon>Parastagonospora</taxon>
    </lineage>
</organism>
<dbReference type="PRINTS" id="PR00385">
    <property type="entry name" value="P450"/>
</dbReference>
<dbReference type="Pfam" id="PF00067">
    <property type="entry name" value="p450"/>
    <property type="match status" value="1"/>
</dbReference>
<dbReference type="InterPro" id="IPR002401">
    <property type="entry name" value="Cyt_P450_E_grp-I"/>
</dbReference>
<dbReference type="GO" id="GO:0005506">
    <property type="term" value="F:iron ion binding"/>
    <property type="evidence" value="ECO:0007669"/>
    <property type="project" value="InterPro"/>
</dbReference>
<feature type="binding site" description="axial binding residue" evidence="5">
    <location>
        <position position="463"/>
    </location>
    <ligand>
        <name>heme</name>
        <dbReference type="ChEBI" id="CHEBI:30413"/>
    </ligand>
    <ligandPart>
        <name>Fe</name>
        <dbReference type="ChEBI" id="CHEBI:18248"/>
    </ligandPart>
</feature>
<evidence type="ECO:0000256" key="1">
    <source>
        <dbReference type="ARBA" id="ARBA00001971"/>
    </source>
</evidence>
<evidence type="ECO:0000256" key="3">
    <source>
        <dbReference type="ARBA" id="ARBA00022723"/>
    </source>
</evidence>
<comment type="cofactor">
    <cofactor evidence="1 5">
        <name>heme</name>
        <dbReference type="ChEBI" id="CHEBI:30413"/>
    </cofactor>
</comment>
<gene>
    <name evidence="6" type="ORF">JI435_041570</name>
</gene>
<evidence type="ECO:0008006" key="8">
    <source>
        <dbReference type="Google" id="ProtNLM"/>
    </source>
</evidence>
<dbReference type="Proteomes" id="UP000663193">
    <property type="component" value="Chromosome 8"/>
</dbReference>
<dbReference type="InterPro" id="IPR050121">
    <property type="entry name" value="Cytochrome_P450_monoxygenase"/>
</dbReference>
<dbReference type="InterPro" id="IPR001128">
    <property type="entry name" value="Cyt_P450"/>
</dbReference>
<dbReference type="CDD" id="cd11051">
    <property type="entry name" value="CYP59-like"/>
    <property type="match status" value="1"/>
</dbReference>
<dbReference type="AlphaFoldDB" id="A0A7U2F456"/>
<keyword evidence="5" id="KW-0349">Heme</keyword>
<keyword evidence="7" id="KW-1185">Reference proteome</keyword>
<reference evidence="7" key="1">
    <citation type="journal article" date="2021" name="BMC Genomics">
        <title>Chromosome-level genome assembly and manually-curated proteome of model necrotroph Parastagonospora nodorum Sn15 reveals a genome-wide trove of candidate effector homologs, and redundancy of virulence-related functions within an accessory chromosome.</title>
        <authorList>
            <person name="Bertazzoni S."/>
            <person name="Jones D.A.B."/>
            <person name="Phan H.T."/>
            <person name="Tan K.-C."/>
            <person name="Hane J.K."/>
        </authorList>
    </citation>
    <scope>NUCLEOTIDE SEQUENCE [LARGE SCALE GENOMIC DNA]</scope>
    <source>
        <strain evidence="7">SN15 / ATCC MYA-4574 / FGSC 10173)</strain>
    </source>
</reference>
<dbReference type="SUPFAM" id="SSF48264">
    <property type="entry name" value="Cytochrome P450"/>
    <property type="match status" value="1"/>
</dbReference>
<name>A0A7U2F456_PHANO</name>
<dbReference type="InterPro" id="IPR036396">
    <property type="entry name" value="Cyt_P450_sf"/>
</dbReference>
<keyword evidence="4 5" id="KW-0408">Iron</keyword>
<dbReference type="EMBL" id="CP069030">
    <property type="protein sequence ID" value="QRC98047.1"/>
    <property type="molecule type" value="Genomic_DNA"/>
</dbReference>
<dbReference type="VEuPathDB" id="FungiDB:JI435_041570"/>
<evidence type="ECO:0000256" key="2">
    <source>
        <dbReference type="ARBA" id="ARBA00010617"/>
    </source>
</evidence>
<dbReference type="PANTHER" id="PTHR24305">
    <property type="entry name" value="CYTOCHROME P450"/>
    <property type="match status" value="1"/>
</dbReference>
<keyword evidence="3 5" id="KW-0479">Metal-binding</keyword>
<evidence type="ECO:0000313" key="6">
    <source>
        <dbReference type="EMBL" id="QRC98047.1"/>
    </source>
</evidence>
<dbReference type="GO" id="GO:0020037">
    <property type="term" value="F:heme binding"/>
    <property type="evidence" value="ECO:0007669"/>
    <property type="project" value="InterPro"/>
</dbReference>
<evidence type="ECO:0000256" key="4">
    <source>
        <dbReference type="ARBA" id="ARBA00023004"/>
    </source>
</evidence>
<dbReference type="GO" id="GO:0016705">
    <property type="term" value="F:oxidoreductase activity, acting on paired donors, with incorporation or reduction of molecular oxygen"/>
    <property type="evidence" value="ECO:0007669"/>
    <property type="project" value="InterPro"/>
</dbReference>
<dbReference type="PRINTS" id="PR00463">
    <property type="entry name" value="EP450I"/>
</dbReference>
<sequence length="537" mass="61235">MGSIGLSSAAFALAGVVSALAYFIWRMYEERRFYSDVPKPPHHWFWGHLKLMGEIMAELPPDVHHQSVITTMAKKYNLPGVFYLDLWPASPGQVIVIDPDVAQYMTVTKNYPKHEAEQWFLDPLIGKGNIVTVEGSQWKYLHKMLSPAFSVQHISNMRPAIAEEIMEFRSMIDKLADTGEKFCLEQLTQRTTFDVIGKATFGHSLKAKSQGSAALEHWEGMCRAFAKTHESYNFVSNLFKLRTVETEAKKLDAILAEMIKKRFDIVVQEKTDLTGKKGLSIMDLVLRDFVEESRQVGREVLDPAFLKNAITQIKTLLAAGSGTTSNTICYSMMMLSVHPKVVQKLREEHDAVFTKGVDATYKMLQNDPYRLNQLEYTTNVIKEVLRLYPIGNTARAGHPTEKFLAFQGQNYSTEGKMVLPVHMTMHMNDEIFQNATKFDPDRFAREDFPRNAWRPFERGPRGCLGSPLAMDELKIALLLTIRDFDFTCADLKPNKTPRVGWTDWDLTFGDRAFQTFVFEARPRDGMPMTVKRSNWAS</sequence>
<protein>
    <recommendedName>
        <fullName evidence="8">Cytochrome P450</fullName>
    </recommendedName>
</protein>
<dbReference type="Gene3D" id="1.10.630.10">
    <property type="entry name" value="Cytochrome P450"/>
    <property type="match status" value="1"/>
</dbReference>
<evidence type="ECO:0000313" key="7">
    <source>
        <dbReference type="Proteomes" id="UP000663193"/>
    </source>
</evidence>
<dbReference type="PANTHER" id="PTHR24305:SF232">
    <property type="entry name" value="P450, PUTATIVE (EUROFUNG)-RELATED"/>
    <property type="match status" value="1"/>
</dbReference>
<evidence type="ECO:0000256" key="5">
    <source>
        <dbReference type="PIRSR" id="PIRSR602401-1"/>
    </source>
</evidence>